<feature type="compositionally biased region" description="Gly residues" evidence="18">
    <location>
        <begin position="587"/>
        <end position="596"/>
    </location>
</feature>
<feature type="transmembrane region" description="Helical" evidence="17">
    <location>
        <begin position="767"/>
        <end position="787"/>
    </location>
</feature>
<feature type="region of interest" description="Disordered" evidence="18">
    <location>
        <begin position="357"/>
        <end position="662"/>
    </location>
</feature>
<comment type="similarity">
    <text evidence="17">Belongs to the TatC family.</text>
</comment>
<feature type="compositionally biased region" description="Low complexity" evidence="18">
    <location>
        <begin position="509"/>
        <end position="539"/>
    </location>
</feature>
<organism evidence="20 21">
    <name type="scientific">Sorangium cellulosum</name>
    <name type="common">Polyangium cellulosum</name>
    <dbReference type="NCBI Taxonomy" id="56"/>
    <lineage>
        <taxon>Bacteria</taxon>
        <taxon>Pseudomonadati</taxon>
        <taxon>Myxococcota</taxon>
        <taxon>Polyangia</taxon>
        <taxon>Polyangiales</taxon>
        <taxon>Polyangiaceae</taxon>
        <taxon>Sorangium</taxon>
    </lineage>
</organism>
<keyword evidence="9" id="KW-0949">S-adenosyl-L-methionine</keyword>
<dbReference type="SFLD" id="SFLDF00275">
    <property type="entry name" value="adenosine_C2_methyltransferase"/>
    <property type="match status" value="1"/>
</dbReference>
<evidence type="ECO:0000256" key="6">
    <source>
        <dbReference type="ARBA" id="ARBA00022490"/>
    </source>
</evidence>
<feature type="transmembrane region" description="Helical" evidence="17">
    <location>
        <begin position="729"/>
        <end position="755"/>
    </location>
</feature>
<dbReference type="InterPro" id="IPR013785">
    <property type="entry name" value="Aldolase_TIM"/>
</dbReference>
<dbReference type="AlphaFoldDB" id="A0A4P2QR86"/>
<dbReference type="PANTHER" id="PTHR30544:SF5">
    <property type="entry name" value="RADICAL SAM CORE DOMAIN-CONTAINING PROTEIN"/>
    <property type="match status" value="1"/>
</dbReference>
<keyword evidence="15 17" id="KW-0472">Membrane</keyword>
<dbReference type="HAMAP" id="MF_00902">
    <property type="entry name" value="TatC"/>
    <property type="match status" value="1"/>
</dbReference>
<evidence type="ECO:0000256" key="12">
    <source>
        <dbReference type="ARBA" id="ARBA00022989"/>
    </source>
</evidence>
<keyword evidence="11" id="KW-0479">Metal-binding</keyword>
<feature type="compositionally biased region" description="Basic and acidic residues" evidence="18">
    <location>
        <begin position="434"/>
        <end position="464"/>
    </location>
</feature>
<dbReference type="InterPro" id="IPR058240">
    <property type="entry name" value="rSAM_sf"/>
</dbReference>
<evidence type="ECO:0000256" key="4">
    <source>
        <dbReference type="ARBA" id="ARBA00007544"/>
    </source>
</evidence>
<dbReference type="NCBIfam" id="TIGR00945">
    <property type="entry name" value="tatC"/>
    <property type="match status" value="1"/>
</dbReference>
<dbReference type="InterPro" id="IPR002033">
    <property type="entry name" value="TatC"/>
</dbReference>
<dbReference type="GO" id="GO:0051539">
    <property type="term" value="F:4 iron, 4 sulfur cluster binding"/>
    <property type="evidence" value="ECO:0007669"/>
    <property type="project" value="UniProtKB-KW"/>
</dbReference>
<feature type="domain" description="Radical SAM core" evidence="19">
    <location>
        <begin position="90"/>
        <end position="329"/>
    </location>
</feature>
<comment type="cofactor">
    <cofactor evidence="1">
        <name>[4Fe-4S] cluster</name>
        <dbReference type="ChEBI" id="CHEBI:49883"/>
    </cofactor>
</comment>
<dbReference type="Pfam" id="PF00902">
    <property type="entry name" value="TatC"/>
    <property type="match status" value="1"/>
</dbReference>
<dbReference type="GO" id="GO:0008173">
    <property type="term" value="F:RNA methyltransferase activity"/>
    <property type="evidence" value="ECO:0007669"/>
    <property type="project" value="InterPro"/>
</dbReference>
<sequence>MLPEELAGACGIDLTDARRIVSLAHRLGELPARAPATVRRAALEAARSAGEIRTLALVERRASAEDPFVKYAFRLEDGATIESVRIPLERPGRYSACVSSQVGCALACAFCATGRMGLARNLEAWEIVEQVRLIRRDLGATVGGGARVHGVLFQGMGEPLANADRVIQAIRVLSEPSAQAIDMRNITVCTAGLPSGIRRLAAEVPGVRLGLSLGSVRPGRRRHLMPIDGAHPLDEVLAAVGEHARATGHAPMWAYTLLAGQNDADEDAASLAALARGFAAEHGISPRLSLIPYNAIGAADGPLPSPGGAEGGAAPADPFARSARLDAFRAVLSAAGVGSIVRYSGGGDVGAACGQLARPPAEAQRPGGRRASPGPARRRRLPPSGRTRRRGRREGRYGSPLPRALACARVRLQLRRGNGARHRGHHRGRPTTVARDDADGGELDRQDPPHDHRAPDAERHRRPDPPGGPGARAPRAPRALAGQRDRDAGEARHRRRHHRHGRLGDAAREAAGARAPAAAGRAAAAAERAAAPRARVPGPRLRRLRRRDRRSAQAGGRGGGRSRRCAGGGRRRRCERRCGRGRRGEHGGAGGRGSAAGRGEHGRVRGGAGDRGGTGDRGGAGDRSDGERSGVMSQEQAAAKSGSPGAAGASSGAEDDPNEDKPMSFWEHLDELRKRLVRSILVFFAACIAGWEVREKLLHYLTIPFVDAWREQNLPGNPSLHFGAPAAAFVAYFKLSMIGGAALASPFIFYQLWAFVAPGLYAREKRYVIPFVLFSTILFVGGGLFGWRAAFPISFGYFLSMAGTLDGGGVTITPTVMMGDYLDFVAQLLLGFGIIFEIPLIVLFLSIAGIVNYLQLILFGRWFVFAAFVLAAILTPPDITSQLVMAVPMCLLYVLSIGLAYVFGKPPTDDQRAAYKKRKQKEVSEG</sequence>
<keyword evidence="17" id="KW-0653">Protein transport</keyword>
<comment type="subcellular location">
    <subcellularLocation>
        <location evidence="17">Cell membrane</location>
        <topology evidence="17">Multi-pass membrane protein</topology>
    </subcellularLocation>
    <subcellularLocation>
        <location evidence="3">Cytoplasm</location>
    </subcellularLocation>
    <subcellularLocation>
        <location evidence="2">Membrane</location>
        <topology evidence="2">Multi-pass membrane protein</topology>
    </subcellularLocation>
</comment>
<feature type="compositionally biased region" description="Basic residues" evidence="18">
    <location>
        <begin position="492"/>
        <end position="501"/>
    </location>
</feature>
<feature type="transmembrane region" description="Helical" evidence="17">
    <location>
        <begin position="824"/>
        <end position="847"/>
    </location>
</feature>
<evidence type="ECO:0000256" key="15">
    <source>
        <dbReference type="ARBA" id="ARBA00023136"/>
    </source>
</evidence>
<evidence type="ECO:0000256" key="13">
    <source>
        <dbReference type="ARBA" id="ARBA00023004"/>
    </source>
</evidence>
<keyword evidence="12 17" id="KW-1133">Transmembrane helix</keyword>
<protein>
    <recommendedName>
        <fullName evidence="17">Sec-independent protein translocase protein TatC</fullName>
    </recommendedName>
</protein>
<evidence type="ECO:0000256" key="2">
    <source>
        <dbReference type="ARBA" id="ARBA00004141"/>
    </source>
</evidence>
<keyword evidence="17" id="KW-1003">Cell membrane</keyword>
<dbReference type="Pfam" id="PF04055">
    <property type="entry name" value="Radical_SAM"/>
    <property type="match status" value="1"/>
</dbReference>
<dbReference type="GO" id="GO:0030488">
    <property type="term" value="P:tRNA methylation"/>
    <property type="evidence" value="ECO:0007669"/>
    <property type="project" value="TreeGrafter"/>
</dbReference>
<keyword evidence="13" id="KW-0408">Iron</keyword>
<dbReference type="Gene3D" id="3.20.20.70">
    <property type="entry name" value="Aldolase class I"/>
    <property type="match status" value="1"/>
</dbReference>
<feature type="compositionally biased region" description="Basic residues" evidence="18">
    <location>
        <begin position="376"/>
        <end position="393"/>
    </location>
</feature>
<dbReference type="PRINTS" id="PR01840">
    <property type="entry name" value="TATCFAMILY"/>
</dbReference>
<evidence type="ECO:0000256" key="18">
    <source>
        <dbReference type="SAM" id="MobiDB-lite"/>
    </source>
</evidence>
<name>A0A4P2QR86_SORCE</name>
<feature type="compositionally biased region" description="Gly residues" evidence="18">
    <location>
        <begin position="605"/>
        <end position="618"/>
    </location>
</feature>
<dbReference type="PROSITE" id="PS51918">
    <property type="entry name" value="RADICAL_SAM"/>
    <property type="match status" value="1"/>
</dbReference>
<evidence type="ECO:0000256" key="10">
    <source>
        <dbReference type="ARBA" id="ARBA00022692"/>
    </source>
</evidence>
<accession>A0A4P2QR86</accession>
<evidence type="ECO:0000256" key="5">
    <source>
        <dbReference type="ARBA" id="ARBA00022485"/>
    </source>
</evidence>
<comment type="subunit">
    <text evidence="17">Forms a complex with TatA.</text>
</comment>
<dbReference type="GO" id="GO:0033281">
    <property type="term" value="C:TAT protein transport complex"/>
    <property type="evidence" value="ECO:0007669"/>
    <property type="project" value="UniProtKB-UniRule"/>
</dbReference>
<comment type="similarity">
    <text evidence="4">Belongs to the radical SAM superfamily. RlmN family.</text>
</comment>
<evidence type="ECO:0000256" key="14">
    <source>
        <dbReference type="ARBA" id="ARBA00023014"/>
    </source>
</evidence>
<evidence type="ECO:0000313" key="21">
    <source>
        <dbReference type="Proteomes" id="UP000295497"/>
    </source>
</evidence>
<feature type="compositionally biased region" description="Low complexity" evidence="18">
    <location>
        <begin position="637"/>
        <end position="652"/>
    </location>
</feature>
<dbReference type="InterPro" id="IPR007197">
    <property type="entry name" value="rSAM"/>
</dbReference>
<keyword evidence="8" id="KW-0808">Transferase</keyword>
<keyword evidence="14" id="KW-0411">Iron-sulfur</keyword>
<dbReference type="GO" id="GO:0008320">
    <property type="term" value="F:protein transmembrane transporter activity"/>
    <property type="evidence" value="ECO:0007669"/>
    <property type="project" value="UniProtKB-UniRule"/>
</dbReference>
<dbReference type="InterPro" id="IPR019820">
    <property type="entry name" value="Sec-indep_translocase_CS"/>
</dbReference>
<feature type="compositionally biased region" description="Basic residues" evidence="18">
    <location>
        <begin position="560"/>
        <end position="575"/>
    </location>
</feature>
<evidence type="ECO:0000256" key="1">
    <source>
        <dbReference type="ARBA" id="ARBA00001966"/>
    </source>
</evidence>
<evidence type="ECO:0000256" key="3">
    <source>
        <dbReference type="ARBA" id="ARBA00004496"/>
    </source>
</evidence>
<reference evidence="20 21" key="1">
    <citation type="submission" date="2015-09" db="EMBL/GenBank/DDBJ databases">
        <title>Sorangium comparison.</title>
        <authorList>
            <person name="Zaburannyi N."/>
            <person name="Bunk B."/>
            <person name="Overmann J."/>
            <person name="Mueller R."/>
        </authorList>
    </citation>
    <scope>NUCLEOTIDE SEQUENCE [LARGE SCALE GENOMIC DNA]</scope>
    <source>
        <strain evidence="20 21">So ce836</strain>
    </source>
</reference>
<keyword evidence="5" id="KW-0004">4Fe-4S</keyword>
<proteinExistence type="inferred from homology"/>
<gene>
    <name evidence="17" type="primary">tatC</name>
    <name evidence="20" type="ORF">SOCE836_049340</name>
</gene>
<dbReference type="PANTHER" id="PTHR30544">
    <property type="entry name" value="23S RRNA METHYLTRANSFERASE"/>
    <property type="match status" value="1"/>
</dbReference>
<dbReference type="InterPro" id="IPR040072">
    <property type="entry name" value="Methyltransferase_A"/>
</dbReference>
<dbReference type="Proteomes" id="UP000295497">
    <property type="component" value="Chromosome"/>
</dbReference>
<evidence type="ECO:0000256" key="11">
    <source>
        <dbReference type="ARBA" id="ARBA00022723"/>
    </source>
</evidence>
<keyword evidence="6" id="KW-0963">Cytoplasm</keyword>
<evidence type="ECO:0000256" key="7">
    <source>
        <dbReference type="ARBA" id="ARBA00022603"/>
    </source>
</evidence>
<keyword evidence="10 17" id="KW-0812">Transmembrane</keyword>
<evidence type="ECO:0000259" key="19">
    <source>
        <dbReference type="PROSITE" id="PS51918"/>
    </source>
</evidence>
<evidence type="ECO:0000256" key="8">
    <source>
        <dbReference type="ARBA" id="ARBA00022679"/>
    </source>
</evidence>
<feature type="compositionally biased region" description="Basic residues" evidence="18">
    <location>
        <begin position="412"/>
        <end position="429"/>
    </location>
</feature>
<dbReference type="InterPro" id="IPR004383">
    <property type="entry name" value="rRNA_lsu_MTrfase_RlmN/Cfr"/>
</dbReference>
<dbReference type="GO" id="GO:0005737">
    <property type="term" value="C:cytoplasm"/>
    <property type="evidence" value="ECO:0007669"/>
    <property type="project" value="UniProtKB-SubCell"/>
</dbReference>
<feature type="transmembrane region" description="Helical" evidence="17">
    <location>
        <begin position="853"/>
        <end position="874"/>
    </location>
</feature>
<dbReference type="PROSITE" id="PS01218">
    <property type="entry name" value="TATC"/>
    <property type="match status" value="1"/>
</dbReference>
<dbReference type="EMBL" id="CP012672">
    <property type="protein sequence ID" value="AUX32787.1"/>
    <property type="molecule type" value="Genomic_DNA"/>
</dbReference>
<keyword evidence="17" id="KW-0811">Translocation</keyword>
<feature type="compositionally biased region" description="Low complexity" evidence="18">
    <location>
        <begin position="365"/>
        <end position="375"/>
    </location>
</feature>
<keyword evidence="7" id="KW-0489">Methyltransferase</keyword>
<comment type="caution">
    <text evidence="17">Lacks conserved residue(s) required for the propagation of feature annotation.</text>
</comment>
<keyword evidence="16" id="KW-1015">Disulfide bond</keyword>
<keyword evidence="17" id="KW-0813">Transport</keyword>
<evidence type="ECO:0000256" key="17">
    <source>
        <dbReference type="HAMAP-Rule" id="MF_00902"/>
    </source>
</evidence>
<evidence type="ECO:0000256" key="16">
    <source>
        <dbReference type="ARBA" id="ARBA00023157"/>
    </source>
</evidence>
<dbReference type="CDD" id="cd01335">
    <property type="entry name" value="Radical_SAM"/>
    <property type="match status" value="1"/>
</dbReference>
<dbReference type="GO" id="GO:0043953">
    <property type="term" value="P:protein transport by the Tat complex"/>
    <property type="evidence" value="ECO:0007669"/>
    <property type="project" value="UniProtKB-UniRule"/>
</dbReference>
<comment type="function">
    <text evidence="17">Part of the twin-arginine translocation (Tat) system that transports large folded proteins containing a characteristic twin-arginine motif in their signal peptide across membranes.</text>
</comment>
<evidence type="ECO:0000313" key="20">
    <source>
        <dbReference type="EMBL" id="AUX32787.1"/>
    </source>
</evidence>
<dbReference type="SUPFAM" id="SSF102114">
    <property type="entry name" value="Radical SAM enzymes"/>
    <property type="match status" value="1"/>
</dbReference>
<feature type="compositionally biased region" description="Basic residues" evidence="18">
    <location>
        <begin position="540"/>
        <end position="549"/>
    </location>
</feature>
<feature type="compositionally biased region" description="Low complexity" evidence="18">
    <location>
        <begin position="471"/>
        <end position="482"/>
    </location>
</feature>
<dbReference type="SFLD" id="SFLDG01062">
    <property type="entry name" value="methyltransferase_(Class_A)"/>
    <property type="match status" value="1"/>
</dbReference>
<dbReference type="GO" id="GO:0070475">
    <property type="term" value="P:rRNA base methylation"/>
    <property type="evidence" value="ECO:0007669"/>
    <property type="project" value="TreeGrafter"/>
</dbReference>
<evidence type="ECO:0000256" key="9">
    <source>
        <dbReference type="ARBA" id="ARBA00022691"/>
    </source>
</evidence>
<feature type="compositionally biased region" description="Basic and acidic residues" evidence="18">
    <location>
        <begin position="576"/>
        <end position="586"/>
    </location>
</feature>
<feature type="transmembrane region" description="Helical" evidence="17">
    <location>
        <begin position="883"/>
        <end position="903"/>
    </location>
</feature>
<dbReference type="GO" id="GO:0046872">
    <property type="term" value="F:metal ion binding"/>
    <property type="evidence" value="ECO:0007669"/>
    <property type="project" value="UniProtKB-KW"/>
</dbReference>
<dbReference type="SFLD" id="SFLDS00029">
    <property type="entry name" value="Radical_SAM"/>
    <property type="match status" value="1"/>
</dbReference>
<feature type="compositionally biased region" description="Basic and acidic residues" evidence="18">
    <location>
        <begin position="619"/>
        <end position="628"/>
    </location>
</feature>